<organism evidence="3">
    <name type="scientific">Candidatus Phytoplasma solani</name>
    <dbReference type="NCBI Taxonomy" id="69896"/>
    <lineage>
        <taxon>Bacteria</taxon>
        <taxon>Bacillati</taxon>
        <taxon>Mycoplasmatota</taxon>
        <taxon>Mollicutes</taxon>
        <taxon>Acholeplasmatales</taxon>
        <taxon>Acholeplasmataceae</taxon>
        <taxon>Candidatus Phytoplasma</taxon>
        <taxon>16SrXII (Stolbur group)</taxon>
    </lineage>
</organism>
<dbReference type="AlphaFoldDB" id="Q3LC04"/>
<dbReference type="EMBL" id="AJ970542">
    <property type="protein sequence ID" value="CAJ17789.1"/>
    <property type="molecule type" value="Genomic_DNA"/>
</dbReference>
<keyword evidence="2" id="KW-0812">Transmembrane</keyword>
<sequence>MNDLNFTIGFLIGCLFTTALMFLFKKLFFSLFQHSQPQETKEIKKRLQELESNKHLNNKIQTNTPINPKRKPIELNNKEIEKE</sequence>
<keyword evidence="2" id="KW-0472">Membrane</keyword>
<keyword evidence="2" id="KW-1133">Transmembrane helix</keyword>
<accession>Q3LC04</accession>
<name>Q3LC04_9MOLU</name>
<feature type="compositionally biased region" description="Basic and acidic residues" evidence="1">
    <location>
        <begin position="71"/>
        <end position="83"/>
    </location>
</feature>
<evidence type="ECO:0000256" key="1">
    <source>
        <dbReference type="SAM" id="MobiDB-lite"/>
    </source>
</evidence>
<feature type="region of interest" description="Disordered" evidence="1">
    <location>
        <begin position="54"/>
        <end position="83"/>
    </location>
</feature>
<reference evidence="3" key="1">
    <citation type="journal article" date="2006" name="Appl. Environ. Microbiol.">
        <title>Stolbur phytoplasma genome survey achieved using a suppression subtractive hybridization approach with high specificity.</title>
        <authorList>
            <person name="Cimerman A."/>
            <person name="Arnaud G."/>
            <person name="Foissac X."/>
        </authorList>
    </citation>
    <scope>NUCLEOTIDE SEQUENCE</scope>
</reference>
<protein>
    <submittedName>
        <fullName evidence="3">Uncharacterized protein</fullName>
    </submittedName>
</protein>
<evidence type="ECO:0000313" key="3">
    <source>
        <dbReference type="EMBL" id="CAJ17789.1"/>
    </source>
</evidence>
<proteinExistence type="predicted"/>
<feature type="transmembrane region" description="Helical" evidence="2">
    <location>
        <begin position="6"/>
        <end position="24"/>
    </location>
</feature>
<evidence type="ECO:0000256" key="2">
    <source>
        <dbReference type="SAM" id="Phobius"/>
    </source>
</evidence>